<dbReference type="AlphaFoldDB" id="A0A4P7N151"/>
<evidence type="ECO:0000313" key="2">
    <source>
        <dbReference type="Proteomes" id="UP000294847"/>
    </source>
</evidence>
<proteinExistence type="predicted"/>
<dbReference type="EMBL" id="CP034204">
    <property type="protein sequence ID" value="QBZ53514.1"/>
    <property type="molecule type" value="Genomic_DNA"/>
</dbReference>
<sequence length="158" mass="17450">MDFFQHSAKLAQMALEPTAAWNIACDVSRNTEEEATEPILGLVDQAAKPANKAVNDATIMAEKFGERIPDVAVQTAQELRHIICCTRSGRLRLLHQLFAPPALGAVGLSLSAIQMLRLASPLFESAFCQIPICVLMNFDRVATQPNERQNFQRSLTEQ</sequence>
<gene>
    <name evidence="1" type="ORF">PoMZ_09200</name>
</gene>
<dbReference type="Proteomes" id="UP000294847">
    <property type="component" value="Chromosome 1"/>
</dbReference>
<name>A0A4P7N151_PYROR</name>
<evidence type="ECO:0000313" key="1">
    <source>
        <dbReference type="EMBL" id="QBZ53514.1"/>
    </source>
</evidence>
<organism evidence="1 2">
    <name type="scientific">Pyricularia oryzae</name>
    <name type="common">Rice blast fungus</name>
    <name type="synonym">Magnaporthe oryzae</name>
    <dbReference type="NCBI Taxonomy" id="318829"/>
    <lineage>
        <taxon>Eukaryota</taxon>
        <taxon>Fungi</taxon>
        <taxon>Dikarya</taxon>
        <taxon>Ascomycota</taxon>
        <taxon>Pezizomycotina</taxon>
        <taxon>Sordariomycetes</taxon>
        <taxon>Sordariomycetidae</taxon>
        <taxon>Magnaporthales</taxon>
        <taxon>Pyriculariaceae</taxon>
        <taxon>Pyricularia</taxon>
    </lineage>
</organism>
<protein>
    <submittedName>
        <fullName evidence="1">Uncharacterized protein</fullName>
    </submittedName>
</protein>
<reference evidence="1 2" key="1">
    <citation type="journal article" date="2019" name="Mol. Biol. Evol.">
        <title>Blast fungal genomes show frequent chromosomal changes, gene gains and losses, and effector gene turnover.</title>
        <authorList>
            <person name="Gomez Luciano L.B."/>
            <person name="Jason Tsai I."/>
            <person name="Chuma I."/>
            <person name="Tosa Y."/>
            <person name="Chen Y.H."/>
            <person name="Li J.Y."/>
            <person name="Li M.Y."/>
            <person name="Jade Lu M.Y."/>
            <person name="Nakayashiki H."/>
            <person name="Li W.H."/>
        </authorList>
    </citation>
    <scope>NUCLEOTIDE SEQUENCE [LARGE SCALE GENOMIC DNA]</scope>
    <source>
        <strain evidence="1">MZ5-1-6</strain>
    </source>
</reference>
<accession>A0A4P7N151</accession>